<keyword evidence="4 5" id="KW-0472">Membrane</keyword>
<feature type="transmembrane region" description="Helical" evidence="5">
    <location>
        <begin position="119"/>
        <end position="147"/>
    </location>
</feature>
<dbReference type="InterPro" id="IPR003825">
    <property type="entry name" value="Colicin-V_CvpA"/>
</dbReference>
<evidence type="ECO:0000313" key="6">
    <source>
        <dbReference type="EMBL" id="SNU85946.1"/>
    </source>
</evidence>
<accession>A0A239SKL9</accession>
<dbReference type="Pfam" id="PF02674">
    <property type="entry name" value="Colicin_V"/>
    <property type="match status" value="1"/>
</dbReference>
<dbReference type="Proteomes" id="UP000215185">
    <property type="component" value="Chromosome 1"/>
</dbReference>
<evidence type="ECO:0000313" key="7">
    <source>
        <dbReference type="Proteomes" id="UP000215185"/>
    </source>
</evidence>
<dbReference type="EMBL" id="LT906439">
    <property type="protein sequence ID" value="SNU85946.1"/>
    <property type="molecule type" value="Genomic_DNA"/>
</dbReference>
<dbReference type="GO" id="GO:0016020">
    <property type="term" value="C:membrane"/>
    <property type="evidence" value="ECO:0007669"/>
    <property type="project" value="UniProtKB-SubCell"/>
</dbReference>
<dbReference type="PANTHER" id="PTHR37306:SF1">
    <property type="entry name" value="COLICIN V PRODUCTION PROTEIN"/>
    <property type="match status" value="1"/>
</dbReference>
<sequence length="181" mass="20420">MISLGILLILAWQFYIGYRRGLGLQGLYLLGSLVSLFVASLHYRSLGEWLYLWVPYASATEGASTYFFDQSQLFDLDQVFYAGLGFFIIYMVTYTVVRFLGLFVHLADLDSLDVGYTRIVSGILSVLVTWIGIEMVLTIMATVPIGLVQDKLHESLMVRLMIDTPLVSSFLKNLWVVKILG</sequence>
<evidence type="ECO:0000256" key="3">
    <source>
        <dbReference type="ARBA" id="ARBA00022989"/>
    </source>
</evidence>
<keyword evidence="2 5" id="KW-0812">Transmembrane</keyword>
<proteinExistence type="predicted"/>
<dbReference type="eggNOG" id="COG1286">
    <property type="taxonomic scope" value="Bacteria"/>
</dbReference>
<keyword evidence="3 5" id="KW-1133">Transmembrane helix</keyword>
<keyword evidence="7" id="KW-1185">Reference proteome</keyword>
<dbReference type="OrthoDB" id="1809613at2"/>
<feature type="transmembrane region" description="Helical" evidence="5">
    <location>
        <begin position="21"/>
        <end position="43"/>
    </location>
</feature>
<protein>
    <submittedName>
        <fullName evidence="6">Colicin V production protein</fullName>
    </submittedName>
</protein>
<feature type="transmembrane region" description="Helical" evidence="5">
    <location>
        <begin position="80"/>
        <end position="107"/>
    </location>
</feature>
<evidence type="ECO:0000256" key="4">
    <source>
        <dbReference type="ARBA" id="ARBA00023136"/>
    </source>
</evidence>
<evidence type="ECO:0000256" key="2">
    <source>
        <dbReference type="ARBA" id="ARBA00022692"/>
    </source>
</evidence>
<dbReference type="STRING" id="1123308.GCA_000380085_01091"/>
<evidence type="ECO:0000256" key="1">
    <source>
        <dbReference type="ARBA" id="ARBA00004141"/>
    </source>
</evidence>
<organism evidence="6 7">
    <name type="scientific">Streptococcus merionis</name>
    <dbReference type="NCBI Taxonomy" id="400065"/>
    <lineage>
        <taxon>Bacteria</taxon>
        <taxon>Bacillati</taxon>
        <taxon>Bacillota</taxon>
        <taxon>Bacilli</taxon>
        <taxon>Lactobacillales</taxon>
        <taxon>Streptococcaceae</taxon>
        <taxon>Streptococcus</taxon>
    </lineage>
</organism>
<gene>
    <name evidence="6" type="ORF">SAMEA4412692_00011</name>
</gene>
<dbReference type="RefSeq" id="WP_018373664.1">
    <property type="nucleotide sequence ID" value="NZ_JBCLRV010000034.1"/>
</dbReference>
<name>A0A239SKL9_9STRE</name>
<comment type="subcellular location">
    <subcellularLocation>
        <location evidence="1">Membrane</location>
        <topology evidence="1">Multi-pass membrane protein</topology>
    </subcellularLocation>
</comment>
<dbReference type="AlphaFoldDB" id="A0A239SKL9"/>
<reference evidence="6 7" key="1">
    <citation type="submission" date="2017-06" db="EMBL/GenBank/DDBJ databases">
        <authorList>
            <consortium name="Pathogen Informatics"/>
        </authorList>
    </citation>
    <scope>NUCLEOTIDE SEQUENCE [LARGE SCALE GENOMIC DNA]</scope>
    <source>
        <strain evidence="6 7">NCTC13788</strain>
    </source>
</reference>
<dbReference type="GO" id="GO:0009403">
    <property type="term" value="P:toxin biosynthetic process"/>
    <property type="evidence" value="ECO:0007669"/>
    <property type="project" value="InterPro"/>
</dbReference>
<evidence type="ECO:0000256" key="5">
    <source>
        <dbReference type="SAM" id="Phobius"/>
    </source>
</evidence>
<dbReference type="KEGG" id="smen:SAMEA4412692_0011"/>
<dbReference type="PANTHER" id="PTHR37306">
    <property type="entry name" value="COLICIN V PRODUCTION PROTEIN"/>
    <property type="match status" value="1"/>
</dbReference>